<gene>
    <name evidence="1" type="ORF">SVIM_LOCUS72448</name>
</gene>
<name>A0A6N2KDZ3_SALVM</name>
<sequence length="83" mass="9211">MLEMECQDSGAFELDLVKLPLKKLDPKAPDKISTGRSTSISAEELSMVLKHYDLDCQDENKKHLPAETYFGSARHWISSATGG</sequence>
<proteinExistence type="predicted"/>
<evidence type="ECO:0000313" key="1">
    <source>
        <dbReference type="EMBL" id="VFU26605.1"/>
    </source>
</evidence>
<reference evidence="1" key="1">
    <citation type="submission" date="2019-03" db="EMBL/GenBank/DDBJ databases">
        <authorList>
            <person name="Mank J."/>
            <person name="Almeida P."/>
        </authorList>
    </citation>
    <scope>NUCLEOTIDE SEQUENCE</scope>
    <source>
        <strain evidence="1">78183</strain>
    </source>
</reference>
<accession>A0A6N2KDZ3</accession>
<organism evidence="1">
    <name type="scientific">Salix viminalis</name>
    <name type="common">Common osier</name>
    <name type="synonym">Basket willow</name>
    <dbReference type="NCBI Taxonomy" id="40686"/>
    <lineage>
        <taxon>Eukaryota</taxon>
        <taxon>Viridiplantae</taxon>
        <taxon>Streptophyta</taxon>
        <taxon>Embryophyta</taxon>
        <taxon>Tracheophyta</taxon>
        <taxon>Spermatophyta</taxon>
        <taxon>Magnoliopsida</taxon>
        <taxon>eudicotyledons</taxon>
        <taxon>Gunneridae</taxon>
        <taxon>Pentapetalae</taxon>
        <taxon>rosids</taxon>
        <taxon>fabids</taxon>
        <taxon>Malpighiales</taxon>
        <taxon>Salicaceae</taxon>
        <taxon>Saliceae</taxon>
        <taxon>Salix</taxon>
    </lineage>
</organism>
<protein>
    <submittedName>
        <fullName evidence="1">Uncharacterized protein</fullName>
    </submittedName>
</protein>
<dbReference type="AlphaFoldDB" id="A0A6N2KDZ3"/>
<dbReference type="EMBL" id="CAADRP010000324">
    <property type="protein sequence ID" value="VFU26605.1"/>
    <property type="molecule type" value="Genomic_DNA"/>
</dbReference>